<feature type="domain" description="ABM" evidence="2">
    <location>
        <begin position="1"/>
        <end position="76"/>
    </location>
</feature>
<evidence type="ECO:0000256" key="1">
    <source>
        <dbReference type="SAM" id="MobiDB-lite"/>
    </source>
</evidence>
<dbReference type="GO" id="GO:0004497">
    <property type="term" value="F:monooxygenase activity"/>
    <property type="evidence" value="ECO:0007669"/>
    <property type="project" value="UniProtKB-KW"/>
</dbReference>
<evidence type="ECO:0000259" key="2">
    <source>
        <dbReference type="Pfam" id="PF03992"/>
    </source>
</evidence>
<keyword evidence="4" id="KW-1185">Reference proteome</keyword>
<evidence type="ECO:0000313" key="3">
    <source>
        <dbReference type="EMBL" id="NKG19162.1"/>
    </source>
</evidence>
<dbReference type="PANTHER" id="PTHR34474">
    <property type="entry name" value="SIGNAL TRANSDUCTION PROTEIN TRAP"/>
    <property type="match status" value="1"/>
</dbReference>
<dbReference type="InterPro" id="IPR007138">
    <property type="entry name" value="ABM_dom"/>
</dbReference>
<proteinExistence type="predicted"/>
<keyword evidence="3" id="KW-0503">Monooxygenase</keyword>
<gene>
    <name evidence="3" type="ORF">HED64_00390</name>
</gene>
<accession>A0ABX1FYY5</accession>
<dbReference type="EMBL" id="JAAWVT010000001">
    <property type="protein sequence ID" value="NKG19162.1"/>
    <property type="molecule type" value="Genomic_DNA"/>
</dbReference>
<comment type="caution">
    <text evidence="3">The sequence shown here is derived from an EMBL/GenBank/DDBJ whole genome shotgun (WGS) entry which is preliminary data.</text>
</comment>
<dbReference type="Gene3D" id="3.30.70.100">
    <property type="match status" value="1"/>
</dbReference>
<dbReference type="Pfam" id="PF03992">
    <property type="entry name" value="ABM"/>
    <property type="match status" value="1"/>
</dbReference>
<sequence length="123" mass="13453">MYVVTNRIEVPAERAAAFEERFISNMRNNLPKVQGLSRATLDKPVDPAAAYKVTMEFVAESDFIIWRDSEAFRTSHGRPGATTQEPSNPAASSPVAPAETSDPRPATGPEHHTRLETFDGTPA</sequence>
<organism evidence="3 4">
    <name type="scientific">Paeniglutamicibacter terrestris</name>
    <dbReference type="NCBI Taxonomy" id="2723403"/>
    <lineage>
        <taxon>Bacteria</taxon>
        <taxon>Bacillati</taxon>
        <taxon>Actinomycetota</taxon>
        <taxon>Actinomycetes</taxon>
        <taxon>Micrococcales</taxon>
        <taxon>Micrococcaceae</taxon>
        <taxon>Paeniglutamicibacter</taxon>
    </lineage>
</organism>
<evidence type="ECO:0000313" key="4">
    <source>
        <dbReference type="Proteomes" id="UP000746595"/>
    </source>
</evidence>
<protein>
    <submittedName>
        <fullName evidence="3">Antibiotic biosynthesis monooxygenase</fullName>
    </submittedName>
</protein>
<feature type="compositionally biased region" description="Low complexity" evidence="1">
    <location>
        <begin position="86"/>
        <end position="100"/>
    </location>
</feature>
<dbReference type="InterPro" id="IPR050404">
    <property type="entry name" value="Heme-degrading_MO"/>
</dbReference>
<dbReference type="SUPFAM" id="SSF54909">
    <property type="entry name" value="Dimeric alpha+beta barrel"/>
    <property type="match status" value="1"/>
</dbReference>
<reference evidence="3 4" key="1">
    <citation type="submission" date="2020-04" db="EMBL/GenBank/DDBJ databases">
        <title>Paeniglutamicibacter sp. ANT13_2, a novel actinomycete isolated from sediment in Antarctica.</title>
        <authorList>
            <person name="Sakdapetsiri C."/>
            <person name="Pinyakong O."/>
        </authorList>
    </citation>
    <scope>NUCLEOTIDE SEQUENCE [LARGE SCALE GENOMIC DNA]</scope>
    <source>
        <strain evidence="3 4">ANT13_2</strain>
    </source>
</reference>
<name>A0ABX1FYY5_9MICC</name>
<dbReference type="InterPro" id="IPR011008">
    <property type="entry name" value="Dimeric_a/b-barrel"/>
</dbReference>
<keyword evidence="3" id="KW-0560">Oxidoreductase</keyword>
<feature type="region of interest" description="Disordered" evidence="1">
    <location>
        <begin position="73"/>
        <end position="123"/>
    </location>
</feature>
<dbReference type="Proteomes" id="UP000746595">
    <property type="component" value="Unassembled WGS sequence"/>
</dbReference>
<dbReference type="PANTHER" id="PTHR34474:SF2">
    <property type="entry name" value="SIGNAL TRANSDUCTION PROTEIN TRAP"/>
    <property type="match status" value="1"/>
</dbReference>
<dbReference type="RefSeq" id="WP_168150192.1">
    <property type="nucleotide sequence ID" value="NZ_JAAWVT010000001.1"/>
</dbReference>